<keyword evidence="5" id="KW-0687">Ribonucleoprotein</keyword>
<dbReference type="EMBL" id="HBUF01272903">
    <property type="protein sequence ID" value="CAG6685672.1"/>
    <property type="molecule type" value="Transcribed_RNA"/>
</dbReference>
<dbReference type="EMBL" id="HBUF01272902">
    <property type="protein sequence ID" value="CAG6685671.1"/>
    <property type="molecule type" value="Transcribed_RNA"/>
</dbReference>
<evidence type="ECO:0000256" key="4">
    <source>
        <dbReference type="ARBA" id="ARBA00023128"/>
    </source>
</evidence>
<dbReference type="GO" id="GO:0005739">
    <property type="term" value="C:mitochondrion"/>
    <property type="evidence" value="ECO:0007669"/>
    <property type="project" value="UniProtKB-SubCell"/>
</dbReference>
<protein>
    <recommendedName>
        <fullName evidence="6">Small ribosomal subunit protein mS33</fullName>
    </recommendedName>
</protein>
<comment type="subcellular location">
    <subcellularLocation>
        <location evidence="1">Mitochondrion</location>
    </subcellularLocation>
</comment>
<evidence type="ECO:0000256" key="1">
    <source>
        <dbReference type="ARBA" id="ARBA00004173"/>
    </source>
</evidence>
<organism evidence="7">
    <name type="scientific">Cacopsylla melanoneura</name>
    <dbReference type="NCBI Taxonomy" id="428564"/>
    <lineage>
        <taxon>Eukaryota</taxon>
        <taxon>Metazoa</taxon>
        <taxon>Ecdysozoa</taxon>
        <taxon>Arthropoda</taxon>
        <taxon>Hexapoda</taxon>
        <taxon>Insecta</taxon>
        <taxon>Pterygota</taxon>
        <taxon>Neoptera</taxon>
        <taxon>Paraneoptera</taxon>
        <taxon>Hemiptera</taxon>
        <taxon>Sternorrhyncha</taxon>
        <taxon>Psylloidea</taxon>
        <taxon>Psyllidae</taxon>
        <taxon>Psyllinae</taxon>
        <taxon>Cacopsylla</taxon>
    </lineage>
</organism>
<evidence type="ECO:0000256" key="3">
    <source>
        <dbReference type="ARBA" id="ARBA00022980"/>
    </source>
</evidence>
<dbReference type="PANTHER" id="PTHR13362:SF2">
    <property type="entry name" value="SMALL RIBOSOMAL SUBUNIT PROTEIN MS33"/>
    <property type="match status" value="1"/>
</dbReference>
<dbReference type="GO" id="GO:1990904">
    <property type="term" value="C:ribonucleoprotein complex"/>
    <property type="evidence" value="ECO:0007669"/>
    <property type="project" value="UniProtKB-KW"/>
</dbReference>
<dbReference type="EMBL" id="HBUF01087057">
    <property type="protein sequence ID" value="CAG6634617.1"/>
    <property type="molecule type" value="Transcribed_RNA"/>
</dbReference>
<dbReference type="EMBL" id="HBUF01272901">
    <property type="protein sequence ID" value="CAG6685670.1"/>
    <property type="molecule type" value="Transcribed_RNA"/>
</dbReference>
<dbReference type="EMBL" id="HBUF01356007">
    <property type="protein sequence ID" value="CAG6717534.1"/>
    <property type="molecule type" value="Transcribed_RNA"/>
</dbReference>
<dbReference type="EMBL" id="HBUF01356008">
    <property type="protein sequence ID" value="CAG6717535.1"/>
    <property type="molecule type" value="Transcribed_RNA"/>
</dbReference>
<name>A0A8D8TBM1_9HEMI</name>
<comment type="similarity">
    <text evidence="2">Belongs to the mitochondrion-specific ribosomal protein mS33 family.</text>
</comment>
<dbReference type="InterPro" id="IPR013219">
    <property type="entry name" value="Ribosomal_mS33"/>
</dbReference>
<dbReference type="EMBL" id="HBUF01087058">
    <property type="protein sequence ID" value="CAG6634618.1"/>
    <property type="molecule type" value="Transcribed_RNA"/>
</dbReference>
<keyword evidence="4" id="KW-0496">Mitochondrion</keyword>
<dbReference type="GO" id="GO:0005840">
    <property type="term" value="C:ribosome"/>
    <property type="evidence" value="ECO:0007669"/>
    <property type="project" value="UniProtKB-KW"/>
</dbReference>
<evidence type="ECO:0000256" key="5">
    <source>
        <dbReference type="ARBA" id="ARBA00023274"/>
    </source>
</evidence>
<dbReference type="AlphaFoldDB" id="A0A8D8TBM1"/>
<evidence type="ECO:0000256" key="2">
    <source>
        <dbReference type="ARBA" id="ARBA00008970"/>
    </source>
</evidence>
<evidence type="ECO:0000256" key="6">
    <source>
        <dbReference type="ARBA" id="ARBA00035132"/>
    </source>
</evidence>
<proteinExistence type="inferred from homology"/>
<keyword evidence="3 7" id="KW-0689">Ribosomal protein</keyword>
<reference evidence="7" key="1">
    <citation type="submission" date="2021-05" db="EMBL/GenBank/DDBJ databases">
        <authorList>
            <person name="Alioto T."/>
            <person name="Alioto T."/>
            <person name="Gomez Garrido J."/>
        </authorList>
    </citation>
    <scope>NUCLEOTIDE SEQUENCE</scope>
</reference>
<sequence length="118" mass="14124">MSNYFKYSHIVQVSTNYAKRMSILSNRIFGEVPVPRDVKTMNRVVGRFSTTPPYKRPFIIDYYPRHVETGWLMKHLRDYGLFRDEHADFVEEMRRLRELRGKIKRLNKGGEKKSKSLI</sequence>
<evidence type="ECO:0000313" key="7">
    <source>
        <dbReference type="EMBL" id="CAG6685671.1"/>
    </source>
</evidence>
<accession>A0A8D8TBM1</accession>
<dbReference type="EMBL" id="HBUF01594454">
    <property type="protein sequence ID" value="CAG6774317.1"/>
    <property type="molecule type" value="Transcribed_RNA"/>
</dbReference>
<dbReference type="PANTHER" id="PTHR13362">
    <property type="entry name" value="MITOCHONDRIAL RIBOSOMAL PROTEIN S33"/>
    <property type="match status" value="1"/>
</dbReference>
<dbReference type="Pfam" id="PF08293">
    <property type="entry name" value="MRP-S33"/>
    <property type="match status" value="1"/>
</dbReference>
<dbReference type="EMBL" id="HBUF01594453">
    <property type="protein sequence ID" value="CAG6774316.1"/>
    <property type="molecule type" value="Transcribed_RNA"/>
</dbReference>